<dbReference type="GeneID" id="106464042"/>
<keyword evidence="3" id="KW-1185">Reference proteome</keyword>
<dbReference type="PANTHER" id="PTHR21258">
    <property type="entry name" value="DOCKING PROTEIN RELATED"/>
    <property type="match status" value="1"/>
</dbReference>
<evidence type="ECO:0000313" key="4">
    <source>
        <dbReference type="RefSeq" id="XP_022247762.1"/>
    </source>
</evidence>
<dbReference type="Pfam" id="PF00169">
    <property type="entry name" value="PH"/>
    <property type="match status" value="1"/>
</dbReference>
<dbReference type="PANTHER" id="PTHR21258:SF62">
    <property type="entry name" value="INSULIN RECEPTOR SUBSTRATE 1"/>
    <property type="match status" value="1"/>
</dbReference>
<dbReference type="PROSITE" id="PS50003">
    <property type="entry name" value="PH_DOMAIN"/>
    <property type="match status" value="1"/>
</dbReference>
<evidence type="ECO:0000259" key="2">
    <source>
        <dbReference type="PROSITE" id="PS51064"/>
    </source>
</evidence>
<evidence type="ECO:0000313" key="5">
    <source>
        <dbReference type="RefSeq" id="XP_022247766.1"/>
    </source>
</evidence>
<gene>
    <name evidence="4 5" type="primary">LOC106464042</name>
</gene>
<organism evidence="3 4">
    <name type="scientific">Limulus polyphemus</name>
    <name type="common">Atlantic horseshoe crab</name>
    <dbReference type="NCBI Taxonomy" id="6850"/>
    <lineage>
        <taxon>Eukaryota</taxon>
        <taxon>Metazoa</taxon>
        <taxon>Ecdysozoa</taxon>
        <taxon>Arthropoda</taxon>
        <taxon>Chelicerata</taxon>
        <taxon>Merostomata</taxon>
        <taxon>Xiphosura</taxon>
        <taxon>Limulidae</taxon>
        <taxon>Limulus</taxon>
    </lineage>
</organism>
<accession>A0ABM1SVV6</accession>
<dbReference type="InterPro" id="IPR011993">
    <property type="entry name" value="PH-like_dom_sf"/>
</dbReference>
<dbReference type="SUPFAM" id="SSF50729">
    <property type="entry name" value="PH domain-like"/>
    <property type="match status" value="2"/>
</dbReference>
<dbReference type="Proteomes" id="UP000694941">
    <property type="component" value="Unplaced"/>
</dbReference>
<protein>
    <submittedName>
        <fullName evidence="4 5">Uncharacterized protein LOC106464042</fullName>
    </submittedName>
</protein>
<feature type="domain" description="IRS-type PTB" evidence="2">
    <location>
        <begin position="197"/>
        <end position="273"/>
    </location>
</feature>
<dbReference type="PROSITE" id="PS51064">
    <property type="entry name" value="IRS_PTB"/>
    <property type="match status" value="1"/>
</dbReference>
<dbReference type="InterPro" id="IPR050996">
    <property type="entry name" value="Docking_Protein_DOK"/>
</dbReference>
<name>A0ABM1SVV6_LIMPO</name>
<dbReference type="RefSeq" id="XP_022247766.1">
    <property type="nucleotide sequence ID" value="XM_022392058.1"/>
</dbReference>
<proteinExistence type="predicted"/>
<dbReference type="RefSeq" id="XP_022247762.1">
    <property type="nucleotide sequence ID" value="XM_022392054.1"/>
</dbReference>
<dbReference type="Gene3D" id="2.30.29.30">
    <property type="entry name" value="Pleckstrin-homology domain (PH domain)/Phosphotyrosine-binding domain (PTB)"/>
    <property type="match status" value="2"/>
</dbReference>
<dbReference type="InterPro" id="IPR001849">
    <property type="entry name" value="PH_domain"/>
</dbReference>
<dbReference type="SMART" id="SM00233">
    <property type="entry name" value="PH"/>
    <property type="match status" value="1"/>
</dbReference>
<dbReference type="InterPro" id="IPR002404">
    <property type="entry name" value="IRS_PTB"/>
</dbReference>
<reference evidence="4 5" key="1">
    <citation type="submission" date="2025-05" db="UniProtKB">
        <authorList>
            <consortium name="RefSeq"/>
        </authorList>
    </citation>
    <scope>IDENTIFICATION</scope>
    <source>
        <tissue evidence="4 5">Muscle</tissue>
    </source>
</reference>
<evidence type="ECO:0000259" key="1">
    <source>
        <dbReference type="PROSITE" id="PS50003"/>
    </source>
</evidence>
<feature type="domain" description="PH" evidence="1">
    <location>
        <begin position="19"/>
        <end position="136"/>
    </location>
</feature>
<sequence length="273" mass="30271">MNVQRSASGGLSAAISNCDVVKQGYLFVKRPPRKSWDKFKAWHKRYFILRDEIHDRGPVLEMWNSLEEAAKPSCGAHEPHLVLDLTQAVHVGFTADSRRFPYGLVLVCQGKMPLLMAAEDELSARSWLLALGLIAHKGSENAWRNSSRQASGDDTCSGGSNSSQGILVQEFLDPLDTMDGCLLPLEYMDSTLEAAFARERFSVVIHHTEASERAGLKGEYHLVILGHSVGLAKTGQTDCFLLWPIAYVRQYKHETLATTAKSRTTLVTLEVGR</sequence>
<evidence type="ECO:0000313" key="3">
    <source>
        <dbReference type="Proteomes" id="UP000694941"/>
    </source>
</evidence>